<comment type="caution">
    <text evidence="1">The sequence shown here is derived from an EMBL/GenBank/DDBJ whole genome shotgun (WGS) entry which is preliminary data.</text>
</comment>
<protein>
    <submittedName>
        <fullName evidence="1">Uncharacterized protein</fullName>
    </submittedName>
</protein>
<proteinExistence type="predicted"/>
<dbReference type="OrthoDB" id="4415628at2"/>
<dbReference type="AlphaFoldDB" id="A0A177I7S5"/>
<evidence type="ECO:0000313" key="2">
    <source>
        <dbReference type="Proteomes" id="UP000076947"/>
    </source>
</evidence>
<dbReference type="Proteomes" id="UP000076947">
    <property type="component" value="Unassembled WGS sequence"/>
</dbReference>
<keyword evidence="2" id="KW-1185">Reference proteome</keyword>
<sequence length="99" mass="11168">MEERKLSSLLFGNVVLESGLMGTPVRIYSEDMRSYSFRPDSQATLSVPLDEVKGQLTRDHAEALARRVFDSVSEELDANYPGGYKRAVEELTAWLMHSD</sequence>
<dbReference type="RefSeq" id="WP_066841151.1">
    <property type="nucleotide sequence ID" value="NZ_LSTQ01000027.1"/>
</dbReference>
<gene>
    <name evidence="1" type="ORF">AYJ05_10950</name>
</gene>
<evidence type="ECO:0000313" key="1">
    <source>
        <dbReference type="EMBL" id="OAH24852.1"/>
    </source>
</evidence>
<reference evidence="2" key="1">
    <citation type="submission" date="2016-02" db="EMBL/GenBank/DDBJ databases">
        <authorList>
            <person name="Kaur G."/>
            <person name="Nair G.R."/>
            <person name="Mayilraj S."/>
        </authorList>
    </citation>
    <scope>NUCLEOTIDE SEQUENCE [LARGE SCALE GENOMIC DNA]</scope>
    <source>
        <strain evidence="2">GA-15</strain>
    </source>
</reference>
<dbReference type="EMBL" id="LSTQ01000027">
    <property type="protein sequence ID" value="OAH24852.1"/>
    <property type="molecule type" value="Genomic_DNA"/>
</dbReference>
<organism evidence="1 2">
    <name type="scientific">Corynebacterium stationis</name>
    <dbReference type="NCBI Taxonomy" id="1705"/>
    <lineage>
        <taxon>Bacteria</taxon>
        <taxon>Bacillati</taxon>
        <taxon>Actinomycetota</taxon>
        <taxon>Actinomycetes</taxon>
        <taxon>Mycobacteriales</taxon>
        <taxon>Corynebacteriaceae</taxon>
        <taxon>Corynebacterium</taxon>
    </lineage>
</organism>
<accession>A0A177I7S5</accession>
<name>A0A177I7S5_9CORY</name>